<keyword evidence="4" id="KW-1185">Reference proteome</keyword>
<gene>
    <name evidence="3" type="ORF">BANT10_00523</name>
</gene>
<reference evidence="4" key="1">
    <citation type="submission" date="2017-03" db="EMBL/GenBank/DDBJ databases">
        <authorList>
            <person name="Monnet C."/>
        </authorList>
    </citation>
    <scope>NUCLEOTIDE SEQUENCE [LARGE SCALE GENOMIC DNA]</scope>
    <source>
        <strain evidence="4">P10</strain>
    </source>
</reference>
<proteinExistence type="predicted"/>
<accession>A0A2H1I3D5</accession>
<protein>
    <submittedName>
        <fullName evidence="3">Uncharacterized protein</fullName>
    </submittedName>
</protein>
<evidence type="ECO:0000256" key="1">
    <source>
        <dbReference type="SAM" id="MobiDB-lite"/>
    </source>
</evidence>
<sequence>MTRTEGSPRLRRRHIALAIATIILLIFTGVGVYGIIIGPANPEHTAPQPDPPGTETPAPSPAPAEVEIPGIAPSTDPEDFARSAAEALFTWDTTSGLMPLDYTATVLEVADPSGVEQAGLASDIAGYLPTREAWVELRKHSTRQHLSIDRAYVPEQWDEALAQAQPGQLPEGATAITIEGTRHRDGTWNDAPATSEHPVTFTLFLTCPKATSTPESTATVAPSTEGQEDSCFLMRLSALDTPLR</sequence>
<keyword evidence="2" id="KW-0812">Transmembrane</keyword>
<evidence type="ECO:0000256" key="2">
    <source>
        <dbReference type="SAM" id="Phobius"/>
    </source>
</evidence>
<feature type="transmembrane region" description="Helical" evidence="2">
    <location>
        <begin position="15"/>
        <end position="36"/>
    </location>
</feature>
<keyword evidence="2" id="KW-1133">Transmembrane helix</keyword>
<dbReference type="GeneID" id="82878438"/>
<dbReference type="AlphaFoldDB" id="A0A2H1I3D5"/>
<dbReference type="RefSeq" id="WP_009882021.1">
    <property type="nucleotide sequence ID" value="NZ_FXZE01000002.1"/>
</dbReference>
<name>A0A2H1I3D5_9MICO</name>
<feature type="region of interest" description="Disordered" evidence="1">
    <location>
        <begin position="43"/>
        <end position="78"/>
    </location>
</feature>
<feature type="compositionally biased region" description="Pro residues" evidence="1">
    <location>
        <begin position="48"/>
        <end position="62"/>
    </location>
</feature>
<dbReference type="EMBL" id="FXZE01000002">
    <property type="protein sequence ID" value="SMX69663.1"/>
    <property type="molecule type" value="Genomic_DNA"/>
</dbReference>
<keyword evidence="2" id="KW-0472">Membrane</keyword>
<evidence type="ECO:0000313" key="3">
    <source>
        <dbReference type="EMBL" id="SMX69663.1"/>
    </source>
</evidence>
<organism evidence="3 4">
    <name type="scientific">Brevibacterium antiquum</name>
    <dbReference type="NCBI Taxonomy" id="234835"/>
    <lineage>
        <taxon>Bacteria</taxon>
        <taxon>Bacillati</taxon>
        <taxon>Actinomycetota</taxon>
        <taxon>Actinomycetes</taxon>
        <taxon>Micrococcales</taxon>
        <taxon>Brevibacteriaceae</taxon>
        <taxon>Brevibacterium</taxon>
    </lineage>
</organism>
<dbReference type="Proteomes" id="UP000234342">
    <property type="component" value="Unassembled WGS sequence"/>
</dbReference>
<evidence type="ECO:0000313" key="4">
    <source>
        <dbReference type="Proteomes" id="UP000234342"/>
    </source>
</evidence>